<gene>
    <name evidence="2" type="ORF">E2562_011321</name>
</gene>
<reference evidence="2 3" key="1">
    <citation type="submission" date="2019-11" db="EMBL/GenBank/DDBJ databases">
        <title>Whole genome sequence of Oryza granulata.</title>
        <authorList>
            <person name="Li W."/>
        </authorList>
    </citation>
    <scope>NUCLEOTIDE SEQUENCE [LARGE SCALE GENOMIC DNA]</scope>
    <source>
        <strain evidence="3">cv. Menghai</strain>
        <tissue evidence="2">Leaf</tissue>
    </source>
</reference>
<dbReference type="SUPFAM" id="SSF52047">
    <property type="entry name" value="RNI-like"/>
    <property type="match status" value="1"/>
</dbReference>
<dbReference type="InterPro" id="IPR032675">
    <property type="entry name" value="LRR_dom_sf"/>
</dbReference>
<evidence type="ECO:0000259" key="1">
    <source>
        <dbReference type="Pfam" id="PF23622"/>
    </source>
</evidence>
<feature type="domain" description="At1g61320/AtMIF1 LRR" evidence="1">
    <location>
        <begin position="127"/>
        <end position="208"/>
    </location>
</feature>
<dbReference type="AlphaFoldDB" id="A0A6G1BX45"/>
<evidence type="ECO:0000313" key="2">
    <source>
        <dbReference type="EMBL" id="KAF0891933.1"/>
    </source>
</evidence>
<sequence>MVVEELAIKFEFDTMLVDHLNDWVSFAISSWTKFVALDLTAASFGNLDNLYLFSFEFLDSGSTCCLQHMQLSFACLTPPAQFRGFPNLKKLDLRAVCTRGKDLEVMLSDCSTLEWLSIIRCDLYDDELKMDHPCPACYICVLSILSSLPNMWNLTLRTTFEPQKMPSLHENRYKFFHLKHLELLFFIRDVDVISLVSFLRAAPFIEKLRAHDLKGPKANLNSRARLGKCPKQRL</sequence>
<protein>
    <recommendedName>
        <fullName evidence="1">At1g61320/AtMIF1 LRR domain-containing protein</fullName>
    </recommendedName>
</protein>
<proteinExistence type="predicted"/>
<dbReference type="PANTHER" id="PTHR34145">
    <property type="entry name" value="OS02G0105600 PROTEIN"/>
    <property type="match status" value="1"/>
</dbReference>
<dbReference type="OrthoDB" id="689508at2759"/>
<accession>A0A6G1BX45</accession>
<dbReference type="Pfam" id="PF23622">
    <property type="entry name" value="LRR_At1g61320_AtMIF1"/>
    <property type="match status" value="2"/>
</dbReference>
<comment type="caution">
    <text evidence="2">The sequence shown here is derived from an EMBL/GenBank/DDBJ whole genome shotgun (WGS) entry which is preliminary data.</text>
</comment>
<dbReference type="Proteomes" id="UP000479710">
    <property type="component" value="Unassembled WGS sequence"/>
</dbReference>
<organism evidence="2 3">
    <name type="scientific">Oryza meyeriana var. granulata</name>
    <dbReference type="NCBI Taxonomy" id="110450"/>
    <lineage>
        <taxon>Eukaryota</taxon>
        <taxon>Viridiplantae</taxon>
        <taxon>Streptophyta</taxon>
        <taxon>Embryophyta</taxon>
        <taxon>Tracheophyta</taxon>
        <taxon>Spermatophyta</taxon>
        <taxon>Magnoliopsida</taxon>
        <taxon>Liliopsida</taxon>
        <taxon>Poales</taxon>
        <taxon>Poaceae</taxon>
        <taxon>BOP clade</taxon>
        <taxon>Oryzoideae</taxon>
        <taxon>Oryzeae</taxon>
        <taxon>Oryzinae</taxon>
        <taxon>Oryza</taxon>
        <taxon>Oryza meyeriana</taxon>
    </lineage>
</organism>
<name>A0A6G1BX45_9ORYZ</name>
<dbReference type="EMBL" id="SPHZ02000011">
    <property type="protein sequence ID" value="KAF0891933.1"/>
    <property type="molecule type" value="Genomic_DNA"/>
</dbReference>
<feature type="domain" description="At1g61320/AtMIF1 LRR" evidence="1">
    <location>
        <begin position="11"/>
        <end position="122"/>
    </location>
</feature>
<dbReference type="InterPro" id="IPR055357">
    <property type="entry name" value="LRR_At1g61320_AtMIF1"/>
</dbReference>
<evidence type="ECO:0000313" key="3">
    <source>
        <dbReference type="Proteomes" id="UP000479710"/>
    </source>
</evidence>
<dbReference type="PANTHER" id="PTHR34145:SF57">
    <property type="entry name" value="F-BOX DOMAIN-CONTAINING PROTEIN"/>
    <property type="match status" value="1"/>
</dbReference>
<keyword evidence="3" id="KW-1185">Reference proteome</keyword>
<dbReference type="Gene3D" id="3.80.10.10">
    <property type="entry name" value="Ribonuclease Inhibitor"/>
    <property type="match status" value="1"/>
</dbReference>
<dbReference type="InterPro" id="IPR053772">
    <property type="entry name" value="At1g61320/At1g61330-like"/>
</dbReference>